<evidence type="ECO:0000313" key="2">
    <source>
        <dbReference type="EMBL" id="CAK0853545.1"/>
    </source>
</evidence>
<feature type="compositionally biased region" description="Low complexity" evidence="1">
    <location>
        <begin position="81"/>
        <end position="98"/>
    </location>
</feature>
<protein>
    <submittedName>
        <fullName evidence="2">Uncharacterized protein</fullName>
    </submittedName>
</protein>
<gene>
    <name evidence="2" type="ORF">PCOR1329_LOCUS44978</name>
</gene>
<dbReference type="EMBL" id="CAUYUJ010015404">
    <property type="protein sequence ID" value="CAK0853545.1"/>
    <property type="molecule type" value="Genomic_DNA"/>
</dbReference>
<feature type="compositionally biased region" description="Basic and acidic residues" evidence="1">
    <location>
        <begin position="1"/>
        <end position="11"/>
    </location>
</feature>
<feature type="region of interest" description="Disordered" evidence="1">
    <location>
        <begin position="48"/>
        <end position="98"/>
    </location>
</feature>
<reference evidence="2" key="1">
    <citation type="submission" date="2023-10" db="EMBL/GenBank/DDBJ databases">
        <authorList>
            <person name="Chen Y."/>
            <person name="Shah S."/>
            <person name="Dougan E. K."/>
            <person name="Thang M."/>
            <person name="Chan C."/>
        </authorList>
    </citation>
    <scope>NUCLEOTIDE SEQUENCE [LARGE SCALE GENOMIC DNA]</scope>
</reference>
<evidence type="ECO:0000256" key="1">
    <source>
        <dbReference type="SAM" id="MobiDB-lite"/>
    </source>
</evidence>
<evidence type="ECO:0000313" key="3">
    <source>
        <dbReference type="Proteomes" id="UP001189429"/>
    </source>
</evidence>
<dbReference type="Proteomes" id="UP001189429">
    <property type="component" value="Unassembled WGS sequence"/>
</dbReference>
<feature type="region of interest" description="Disordered" evidence="1">
    <location>
        <begin position="1"/>
        <end position="31"/>
    </location>
</feature>
<comment type="caution">
    <text evidence="2">The sequence shown here is derived from an EMBL/GenBank/DDBJ whole genome shotgun (WGS) entry which is preliminary data.</text>
</comment>
<sequence>MPLKGNEKASTQDEESEESFRAPPRRTCTPIGVGVSTLEAVTPPLSAVAAGKPCPAASSSEKTPTARPPGHAGSRSDKRSSWTNTSSTTSTSLSPDVVSVSIVLRVRHMLV</sequence>
<accession>A0ABN9U4C9</accession>
<keyword evidence="3" id="KW-1185">Reference proteome</keyword>
<proteinExistence type="predicted"/>
<organism evidence="2 3">
    <name type="scientific">Prorocentrum cordatum</name>
    <dbReference type="NCBI Taxonomy" id="2364126"/>
    <lineage>
        <taxon>Eukaryota</taxon>
        <taxon>Sar</taxon>
        <taxon>Alveolata</taxon>
        <taxon>Dinophyceae</taxon>
        <taxon>Prorocentrales</taxon>
        <taxon>Prorocentraceae</taxon>
        <taxon>Prorocentrum</taxon>
    </lineage>
</organism>
<name>A0ABN9U4C9_9DINO</name>